<dbReference type="CDD" id="cd06223">
    <property type="entry name" value="PRTases_typeI"/>
    <property type="match status" value="1"/>
</dbReference>
<dbReference type="RefSeq" id="WP_251872427.1">
    <property type="nucleotide sequence ID" value="NZ_CP098755.1"/>
</dbReference>
<sequence>MNGNSCLSCGGIISVKNREERVRFWSRALARPAVYPRMYRLMERLALCSHCLEEWPVIGDRICCGCGKDLDRDVARLFRKERGGPQLYEAVGAGGQTNAKTNLPPGTDSLCQDCKVLREKETVPSVLLSNRGLLHYEKQGKAMLSRFKYRGDERLAAFFATLLAIGYYRSYADRSFWCLSEVPLHQSRLTERGFNQMELVAKELSGIIGVPYVPLLVRAKETTKLSQQRGRKERENSMSGAFSLIHPGSRSGRDTCAILLIDDIYTTGSTLRACAASIREGLGTGHHVYGLTCYR</sequence>
<dbReference type="PANTHER" id="PTHR47505">
    <property type="entry name" value="DNA UTILIZATION PROTEIN YHGH"/>
    <property type="match status" value="1"/>
</dbReference>
<keyword evidence="3" id="KW-1185">Reference proteome</keyword>
<evidence type="ECO:0000313" key="3">
    <source>
        <dbReference type="Proteomes" id="UP001056500"/>
    </source>
</evidence>
<dbReference type="PANTHER" id="PTHR47505:SF1">
    <property type="entry name" value="DNA UTILIZATION PROTEIN YHGH"/>
    <property type="match status" value="1"/>
</dbReference>
<dbReference type="EMBL" id="CP098755">
    <property type="protein sequence ID" value="USG65334.1"/>
    <property type="molecule type" value="Genomic_DNA"/>
</dbReference>
<dbReference type="InterPro" id="IPR000836">
    <property type="entry name" value="PRTase_dom"/>
</dbReference>
<evidence type="ECO:0000313" key="2">
    <source>
        <dbReference type="EMBL" id="USG65334.1"/>
    </source>
</evidence>
<proteinExistence type="inferred from homology"/>
<protein>
    <submittedName>
        <fullName evidence="2">ComF family protein</fullName>
    </submittedName>
</protein>
<dbReference type="Gene3D" id="3.40.50.2020">
    <property type="match status" value="1"/>
</dbReference>
<dbReference type="SUPFAM" id="SSF53271">
    <property type="entry name" value="PRTase-like"/>
    <property type="match status" value="1"/>
</dbReference>
<dbReference type="InterPro" id="IPR051910">
    <property type="entry name" value="ComF/GntX_DNA_util-trans"/>
</dbReference>
<reference evidence="2" key="1">
    <citation type="submission" date="2022-06" db="EMBL/GenBank/DDBJ databases">
        <title>Genome sequencing of Brevibacillus sp. BB3-R1.</title>
        <authorList>
            <person name="Heo J."/>
            <person name="Lee D."/>
            <person name="Won M."/>
            <person name="Han B.-H."/>
            <person name="Hong S.-B."/>
            <person name="Kwon S.-W."/>
        </authorList>
    </citation>
    <scope>NUCLEOTIDE SEQUENCE</scope>
    <source>
        <strain evidence="2">BB3-R1</strain>
    </source>
</reference>
<accession>A0ABY4WEL7</accession>
<name>A0ABY4WEL7_9BACL</name>
<dbReference type="Proteomes" id="UP001056500">
    <property type="component" value="Chromosome"/>
</dbReference>
<dbReference type="InterPro" id="IPR029057">
    <property type="entry name" value="PRTase-like"/>
</dbReference>
<comment type="similarity">
    <text evidence="1">Belongs to the ComF/GntX family.</text>
</comment>
<organism evidence="2 3">
    <name type="scientific">Brevibacillus ruminantium</name>
    <dbReference type="NCBI Taxonomy" id="2950604"/>
    <lineage>
        <taxon>Bacteria</taxon>
        <taxon>Bacillati</taxon>
        <taxon>Bacillota</taxon>
        <taxon>Bacilli</taxon>
        <taxon>Bacillales</taxon>
        <taxon>Paenibacillaceae</taxon>
        <taxon>Brevibacillus</taxon>
    </lineage>
</organism>
<evidence type="ECO:0000256" key="1">
    <source>
        <dbReference type="ARBA" id="ARBA00008007"/>
    </source>
</evidence>
<gene>
    <name evidence="2" type="ORF">NDK47_25040</name>
</gene>